<dbReference type="InterPro" id="IPR012777">
    <property type="entry name" value="LTA4H"/>
</dbReference>
<keyword evidence="5 14" id="KW-0963">Cytoplasm</keyword>
<dbReference type="InterPro" id="IPR027268">
    <property type="entry name" value="Peptidase_M4/M1_CTD_sf"/>
</dbReference>
<dbReference type="SUPFAM" id="SSF55486">
    <property type="entry name" value="Metalloproteases ('zincins'), catalytic domain"/>
    <property type="match status" value="2"/>
</dbReference>
<dbReference type="InterPro" id="IPR042097">
    <property type="entry name" value="Aminopeptidase_N-like_N_sf"/>
</dbReference>
<dbReference type="SUPFAM" id="SSF63737">
    <property type="entry name" value="Leukotriene A4 hydrolase N-terminal domain"/>
    <property type="match status" value="1"/>
</dbReference>
<dbReference type="InterPro" id="IPR016024">
    <property type="entry name" value="ARM-type_fold"/>
</dbReference>
<dbReference type="Gene3D" id="1.25.40.320">
    <property type="entry name" value="Peptidase M1, leukotriene A4 hydrolase/aminopeptidase C-terminal domain"/>
    <property type="match status" value="1"/>
</dbReference>
<keyword evidence="17" id="KW-1185">Reference proteome</keyword>
<dbReference type="Gene3D" id="3.30.2010.30">
    <property type="match status" value="1"/>
</dbReference>
<dbReference type="SUPFAM" id="SSF48371">
    <property type="entry name" value="ARM repeat"/>
    <property type="match status" value="1"/>
</dbReference>
<dbReference type="OrthoDB" id="79562at2759"/>
<comment type="cofactor">
    <cofactor evidence="13 14">
        <name>Zn(2+)</name>
        <dbReference type="ChEBI" id="CHEBI:29105"/>
    </cofactor>
    <text evidence="13 14">Binds 1 zinc ion per subunit.</text>
</comment>
<dbReference type="EC" id="3.4.11.-" evidence="14"/>
<protein>
    <recommendedName>
        <fullName evidence="14">Leukotriene A(4) hydrolase</fullName>
        <shortName evidence="14">LTA-4 hydrolase</shortName>
        <ecNumber evidence="14">3.3.2.10</ecNumber>
        <ecNumber evidence="14">3.4.11.-</ecNumber>
    </recommendedName>
</protein>
<proteinExistence type="inferred from homology"/>
<feature type="binding site" evidence="13">
    <location>
        <position position="340"/>
    </location>
    <ligand>
        <name>Zn(2+)</name>
        <dbReference type="ChEBI" id="CHEBI:29105"/>
        <note>catalytic</note>
    </ligand>
</feature>
<dbReference type="Proteomes" id="UP001149163">
    <property type="component" value="Unassembled WGS sequence"/>
</dbReference>
<dbReference type="EC" id="3.3.2.10" evidence="14"/>
<keyword evidence="16" id="KW-0031">Aminopeptidase</keyword>
<accession>A0A9W9HJH0</accession>
<evidence type="ECO:0000256" key="3">
    <source>
        <dbReference type="ARBA" id="ARBA00004496"/>
    </source>
</evidence>
<feature type="binding site" evidence="12">
    <location>
        <begin position="307"/>
        <end position="312"/>
    </location>
    <ligand>
        <name>a peptide</name>
        <dbReference type="ChEBI" id="CHEBI:60466"/>
    </ligand>
</feature>
<evidence type="ECO:0000256" key="8">
    <source>
        <dbReference type="ARBA" id="ARBA00022801"/>
    </source>
</evidence>
<dbReference type="AlphaFoldDB" id="A0A9W9HJH0"/>
<feature type="binding site" evidence="13">
    <location>
        <position position="359"/>
    </location>
    <ligand>
        <name>Zn(2+)</name>
        <dbReference type="ChEBI" id="CHEBI:29105"/>
        <note>catalytic</note>
    </ligand>
</feature>
<keyword evidence="10 14" id="KW-0482">Metalloprotease</keyword>
<evidence type="ECO:0000256" key="11">
    <source>
        <dbReference type="PIRSR" id="PIRSR612777-1"/>
    </source>
</evidence>
<dbReference type="RefSeq" id="XP_056538326.1">
    <property type="nucleotide sequence ID" value="XM_056692369.1"/>
</dbReference>
<evidence type="ECO:0000313" key="17">
    <source>
        <dbReference type="Proteomes" id="UP001149163"/>
    </source>
</evidence>
<dbReference type="InterPro" id="IPR034015">
    <property type="entry name" value="M1_LTA4H"/>
</dbReference>
<feature type="binding site" evidence="12">
    <location>
        <begin position="640"/>
        <end position="642"/>
    </location>
    <ligand>
        <name>a peptide</name>
        <dbReference type="ChEBI" id="CHEBI:60466"/>
    </ligand>
</feature>
<dbReference type="GO" id="GO:0006508">
    <property type="term" value="P:proteolysis"/>
    <property type="evidence" value="ECO:0007669"/>
    <property type="project" value="UniProtKB-KW"/>
</dbReference>
<reference evidence="16" key="2">
    <citation type="journal article" date="2023" name="IMA Fungus">
        <title>Comparative genomic study of the Penicillium genus elucidates a diverse pangenome and 15 lateral gene transfer events.</title>
        <authorList>
            <person name="Petersen C."/>
            <person name="Sorensen T."/>
            <person name="Nielsen M.R."/>
            <person name="Sondergaard T.E."/>
            <person name="Sorensen J.L."/>
            <person name="Fitzpatrick D.A."/>
            <person name="Frisvad J.C."/>
            <person name="Nielsen K.L."/>
        </authorList>
    </citation>
    <scope>NUCLEOTIDE SEQUENCE</scope>
    <source>
        <strain evidence="16">IBT 26290</strain>
    </source>
</reference>
<name>A0A9W9HJH0_9EURO</name>
<dbReference type="InterPro" id="IPR001930">
    <property type="entry name" value="Peptidase_M1"/>
</dbReference>
<dbReference type="FunFam" id="2.60.40.1730:FF:000004">
    <property type="entry name" value="Leukotriene A(4) hydrolase"/>
    <property type="match status" value="1"/>
</dbReference>
<evidence type="ECO:0000256" key="6">
    <source>
        <dbReference type="ARBA" id="ARBA00022670"/>
    </source>
</evidence>
<dbReference type="Gene3D" id="2.60.40.1730">
    <property type="entry name" value="tricorn interacting facor f3 domain"/>
    <property type="match status" value="1"/>
</dbReference>
<evidence type="ECO:0000256" key="12">
    <source>
        <dbReference type="PIRSR" id="PIRSR612777-2"/>
    </source>
</evidence>
<dbReference type="PRINTS" id="PR00756">
    <property type="entry name" value="ALADIPTASE"/>
</dbReference>
<dbReference type="InterPro" id="IPR045357">
    <property type="entry name" value="Aminopeptidase_N-like_N"/>
</dbReference>
<dbReference type="Pfam" id="PF09127">
    <property type="entry name" value="Leuk-A4-hydro_C"/>
    <property type="match status" value="1"/>
</dbReference>
<evidence type="ECO:0000256" key="10">
    <source>
        <dbReference type="ARBA" id="ARBA00023049"/>
    </source>
</evidence>
<feature type="domain" description="Peptidase M1 leukotriene A4 hydrolase/aminopeptidase C-terminal" evidence="15">
    <location>
        <begin position="540"/>
        <end position="682"/>
    </location>
</feature>
<dbReference type="Pfam" id="PF17900">
    <property type="entry name" value="Peptidase_M1_N"/>
    <property type="match status" value="1"/>
</dbReference>
<dbReference type="GeneID" id="81431545"/>
<dbReference type="Gene3D" id="1.10.390.10">
    <property type="entry name" value="Neutral Protease Domain 2"/>
    <property type="match status" value="1"/>
</dbReference>
<evidence type="ECO:0000256" key="13">
    <source>
        <dbReference type="PIRSR" id="PIRSR612777-3"/>
    </source>
</evidence>
<evidence type="ECO:0000256" key="4">
    <source>
        <dbReference type="ARBA" id="ARBA00010136"/>
    </source>
</evidence>
<dbReference type="FunFam" id="3.30.2010.30:FF:000001">
    <property type="entry name" value="Leukotriene A(4) hydrolase"/>
    <property type="match status" value="1"/>
</dbReference>
<evidence type="ECO:0000256" key="2">
    <source>
        <dbReference type="ARBA" id="ARBA00002142"/>
    </source>
</evidence>
<dbReference type="PANTHER" id="PTHR45726">
    <property type="entry name" value="LEUKOTRIENE A-4 HYDROLASE"/>
    <property type="match status" value="1"/>
</dbReference>
<comment type="function">
    <text evidence="2">Aminopeptidase that preferentially cleaves di- and tripeptides. Also has low epoxide hydrolase activity (in vitro). Can hydrolyze the epoxide leukotriene LTA(4) but it forms preferentially 5,6-dihydroxy-7,9,11,14-eicosatetraenoic acid rather than the cytokine leukotriene B(4) as the product compared to the homologous mammalian enzyme (in vitro).</text>
</comment>
<dbReference type="CDD" id="cd09599">
    <property type="entry name" value="M1_LTA4H"/>
    <property type="match status" value="1"/>
</dbReference>
<dbReference type="SMART" id="SM01263">
    <property type="entry name" value="Leuk-A4-hydro_C"/>
    <property type="match status" value="1"/>
</dbReference>
<feature type="binding site" evidence="13">
    <location>
        <position position="336"/>
    </location>
    <ligand>
        <name>Zn(2+)</name>
        <dbReference type="ChEBI" id="CHEBI:29105"/>
        <note>catalytic</note>
    </ligand>
</feature>
<dbReference type="GO" id="GO:0004177">
    <property type="term" value="F:aminopeptidase activity"/>
    <property type="evidence" value="ECO:0007669"/>
    <property type="project" value="UniProtKB-KW"/>
</dbReference>
<comment type="similarity">
    <text evidence="4 14">Belongs to the peptidase M1 family.</text>
</comment>
<comment type="subcellular location">
    <subcellularLocation>
        <location evidence="3 14">Cytoplasm</location>
    </subcellularLocation>
</comment>
<dbReference type="PANTHER" id="PTHR45726:SF3">
    <property type="entry name" value="LEUKOTRIENE A-4 HYDROLASE"/>
    <property type="match status" value="1"/>
</dbReference>
<keyword evidence="9 13" id="KW-0862">Zinc</keyword>
<dbReference type="NCBIfam" id="TIGR02411">
    <property type="entry name" value="leuko_A4_hydro"/>
    <property type="match status" value="1"/>
</dbReference>
<evidence type="ECO:0000313" key="16">
    <source>
        <dbReference type="EMBL" id="KAJ5150993.1"/>
    </source>
</evidence>
<dbReference type="GO" id="GO:0005829">
    <property type="term" value="C:cytosol"/>
    <property type="evidence" value="ECO:0007669"/>
    <property type="project" value="TreeGrafter"/>
</dbReference>
<evidence type="ECO:0000256" key="7">
    <source>
        <dbReference type="ARBA" id="ARBA00022723"/>
    </source>
</evidence>
<dbReference type="InterPro" id="IPR015211">
    <property type="entry name" value="Peptidase_M1_C"/>
</dbReference>
<dbReference type="EMBL" id="JAPQKN010000008">
    <property type="protein sequence ID" value="KAJ5150993.1"/>
    <property type="molecule type" value="Genomic_DNA"/>
</dbReference>
<keyword evidence="6 14" id="KW-0645">Protease</keyword>
<gene>
    <name evidence="16" type="ORF">N7482_010245</name>
</gene>
<dbReference type="FunFam" id="1.25.40.320:FF:000001">
    <property type="entry name" value="Leukotriene A(4) hydrolase"/>
    <property type="match status" value="1"/>
</dbReference>
<sequence>MHPSCYARPFVRLCSSFVGSQLPESLRLSLRPRLFSSMALASTTPRDPNTLSNYNNWRSTHITANFDILFDQKKLVGNVVHQFKSTTDAQSREIILDTRHLDISAVKVDGQPSQWELLPALAPFGTPLKITLEKGVELNGTVEVDIAVQTTDQCTALQWLTPTQTSNKKHPYMFSQCQAIHARSIFPCQDTPDVKSTFDFNITSPLPVMTSGLPIRQSSLTSQSGNQLYRFHQSVPIPSYLFAIASGDVAEAPIGPRSVVATSPDKLDECKWELEADTENFINTIEKIVYPYVWGEYNVLILPPSFPYGGMENPIFTFATPSIISKDRENVDVIAHELAHSWSGNLVTNCSWEHFWLNEGWTVYLERRVCISASVPGLVRSTNRCIDFGCCVRTGDGSAHVGGTDFCRHGEAYRHFSAIIGWKALKDSVEHFGADHEFTKLITDLKGKDPDDAFSSVPYEKGFNFLFHLENLVGKPKFDKFIPHYFTTFKCKSLDSYEFKATILDFFQSDAEASKLLNELDWDKWFYAPGLPPKPDFDTSMVDVVYALAKKWESLPDSSFKPQASDLEGLAANQILVFLEQILLWEKPLSPELSKLMGEVYGLSQSANIEVANLYLQVGMKAGDESVIEPTTELLGRIGRMKFVRPLFRNLQKINRPVALETFEKYKDFYHPICRAMVEKDLFGKK</sequence>
<keyword evidence="7 13" id="KW-0479">Metal-binding</keyword>
<dbReference type="GO" id="GO:0008270">
    <property type="term" value="F:zinc ion binding"/>
    <property type="evidence" value="ECO:0007669"/>
    <property type="project" value="InterPro"/>
</dbReference>
<comment type="catalytic activity">
    <reaction evidence="1 14">
        <text>an epoxide + H2O = an ethanediol</text>
        <dbReference type="Rhea" id="RHEA:19037"/>
        <dbReference type="ChEBI" id="CHEBI:15377"/>
        <dbReference type="ChEBI" id="CHEBI:32955"/>
        <dbReference type="ChEBI" id="CHEBI:140594"/>
        <dbReference type="EC" id="3.3.2.10"/>
    </reaction>
</comment>
<evidence type="ECO:0000259" key="15">
    <source>
        <dbReference type="SMART" id="SM01263"/>
    </source>
</evidence>
<feature type="binding site" evidence="12">
    <location>
        <begin position="176"/>
        <end position="178"/>
    </location>
    <ligand>
        <name>a peptide</name>
        <dbReference type="ChEBI" id="CHEBI:60466"/>
    </ligand>
</feature>
<dbReference type="InterPro" id="IPR049980">
    <property type="entry name" value="LTA4H_cat"/>
</dbReference>
<evidence type="ECO:0000256" key="14">
    <source>
        <dbReference type="RuleBase" id="RU361141"/>
    </source>
</evidence>
<dbReference type="GO" id="GO:0008237">
    <property type="term" value="F:metallopeptidase activity"/>
    <property type="evidence" value="ECO:0007669"/>
    <property type="project" value="UniProtKB-KW"/>
</dbReference>
<feature type="active site" description="Proton acceptor" evidence="11">
    <location>
        <position position="337"/>
    </location>
</feature>
<dbReference type="GO" id="GO:0004301">
    <property type="term" value="F:epoxide hydrolase activity"/>
    <property type="evidence" value="ECO:0007669"/>
    <property type="project" value="UniProtKB-EC"/>
</dbReference>
<dbReference type="Pfam" id="PF01433">
    <property type="entry name" value="Peptidase_M1"/>
    <property type="match status" value="2"/>
</dbReference>
<evidence type="ECO:0000256" key="9">
    <source>
        <dbReference type="ARBA" id="ARBA00022833"/>
    </source>
</evidence>
<evidence type="ECO:0000256" key="1">
    <source>
        <dbReference type="ARBA" id="ARBA00001268"/>
    </source>
</evidence>
<dbReference type="InterPro" id="IPR038502">
    <property type="entry name" value="M1_LTA-4_hydro/amino_C_sf"/>
</dbReference>
<comment type="caution">
    <text evidence="16">The sequence shown here is derived from an EMBL/GenBank/DDBJ whole genome shotgun (WGS) entry which is preliminary data.</text>
</comment>
<evidence type="ECO:0000256" key="5">
    <source>
        <dbReference type="ARBA" id="ARBA00022490"/>
    </source>
</evidence>
<dbReference type="InterPro" id="IPR014782">
    <property type="entry name" value="Peptidase_M1_dom"/>
</dbReference>
<reference evidence="16" key="1">
    <citation type="submission" date="2022-11" db="EMBL/GenBank/DDBJ databases">
        <authorList>
            <person name="Petersen C."/>
        </authorList>
    </citation>
    <scope>NUCLEOTIDE SEQUENCE</scope>
    <source>
        <strain evidence="16">IBT 26290</strain>
    </source>
</reference>
<organism evidence="16 17">
    <name type="scientific">Penicillium canariense</name>
    <dbReference type="NCBI Taxonomy" id="189055"/>
    <lineage>
        <taxon>Eukaryota</taxon>
        <taxon>Fungi</taxon>
        <taxon>Dikarya</taxon>
        <taxon>Ascomycota</taxon>
        <taxon>Pezizomycotina</taxon>
        <taxon>Eurotiomycetes</taxon>
        <taxon>Eurotiomycetidae</taxon>
        <taxon>Eurotiales</taxon>
        <taxon>Aspergillaceae</taxon>
        <taxon>Penicillium</taxon>
    </lineage>
</organism>
<keyword evidence="8 14" id="KW-0378">Hydrolase</keyword>
<feature type="active site" description="Proton donor" evidence="11">
    <location>
        <position position="459"/>
    </location>
</feature>